<evidence type="ECO:0000259" key="1">
    <source>
        <dbReference type="Pfam" id="PF13456"/>
    </source>
</evidence>
<feature type="domain" description="RNase H type-1" evidence="1">
    <location>
        <begin position="279"/>
        <end position="400"/>
    </location>
</feature>
<evidence type="ECO:0000259" key="2">
    <source>
        <dbReference type="Pfam" id="PF13966"/>
    </source>
</evidence>
<evidence type="ECO:0008006" key="5">
    <source>
        <dbReference type="Google" id="ProtNLM"/>
    </source>
</evidence>
<dbReference type="Proteomes" id="UP000596661">
    <property type="component" value="Chromosome 5"/>
</dbReference>
<dbReference type="EMBL" id="UZAU01000430">
    <property type="status" value="NOT_ANNOTATED_CDS"/>
    <property type="molecule type" value="Genomic_DNA"/>
</dbReference>
<dbReference type="InterPro" id="IPR002156">
    <property type="entry name" value="RNaseH_domain"/>
</dbReference>
<sequence length="427" mass="48511">MFNSRGTTCYQAWYSKVYWLSQFTNILNEPWLNDDQHPFIISSHPALVNQKVSALVKTTINEWDEEVLRDVLTERDYKLVIAIPLSQTSMEDKWHWYKEYTGLFSVRSACQLIQDSKPVNGQPDNSGFWRCLWQLKVPPKVKNFLWRACTNCLPTCFQLSLGKVPIEVKCPICHGETETILHILVECPFSYNCWRTAAISQIASAATSFAGWFDDGLKLWKKEEQIGATMLCWSIWNNRNNSVWNSKQSSSFISPSGHGQQGRFIEHWTKPNDPYINVNVDGAIFSNEECFGYGLVARNSSGYVIEAVQIRKIGTWSPLLVEAMGLKEALSWIKRKDWHHAIIESDCLTLINDIKNAKTLDSPYGFVLQDCRGLLTSLFDVDCKFVKRSANGLAHALARASLFEADRILSGDSLPTCYASIILGDLI</sequence>
<proteinExistence type="predicted"/>
<evidence type="ECO:0000313" key="4">
    <source>
        <dbReference type="Proteomes" id="UP000596661"/>
    </source>
</evidence>
<dbReference type="CDD" id="cd06222">
    <property type="entry name" value="RNase_H_like"/>
    <property type="match status" value="1"/>
</dbReference>
<name>A0A803PQX4_CANSA</name>
<dbReference type="GO" id="GO:0003676">
    <property type="term" value="F:nucleic acid binding"/>
    <property type="evidence" value="ECO:0007669"/>
    <property type="project" value="InterPro"/>
</dbReference>
<keyword evidence="4" id="KW-1185">Reference proteome</keyword>
<protein>
    <recommendedName>
        <fullName evidence="5">RNase H type-1 domain-containing protein</fullName>
    </recommendedName>
</protein>
<dbReference type="InterPro" id="IPR052929">
    <property type="entry name" value="RNase_H-like_EbsB-rel"/>
</dbReference>
<dbReference type="EnsemblPlants" id="evm.model.05.559">
    <property type="protein sequence ID" value="cds.evm.model.05.559"/>
    <property type="gene ID" value="evm.TU.05.559"/>
</dbReference>
<dbReference type="InterPro" id="IPR044730">
    <property type="entry name" value="RNase_H-like_dom_plant"/>
</dbReference>
<dbReference type="InterPro" id="IPR036397">
    <property type="entry name" value="RNaseH_sf"/>
</dbReference>
<dbReference type="InterPro" id="IPR026960">
    <property type="entry name" value="RVT-Znf"/>
</dbReference>
<evidence type="ECO:0000313" key="3">
    <source>
        <dbReference type="EnsemblPlants" id="cds.evm.model.05.559"/>
    </source>
</evidence>
<dbReference type="PANTHER" id="PTHR47074">
    <property type="entry name" value="BNAC02G40300D PROTEIN"/>
    <property type="match status" value="1"/>
</dbReference>
<dbReference type="Gene3D" id="3.30.420.10">
    <property type="entry name" value="Ribonuclease H-like superfamily/Ribonuclease H"/>
    <property type="match status" value="1"/>
</dbReference>
<feature type="domain" description="Reverse transcriptase zinc-binding" evidence="2">
    <location>
        <begin position="104"/>
        <end position="194"/>
    </location>
</feature>
<dbReference type="InterPro" id="IPR012337">
    <property type="entry name" value="RNaseH-like_sf"/>
</dbReference>
<dbReference type="AlphaFoldDB" id="A0A803PQX4"/>
<dbReference type="PANTHER" id="PTHR47074:SF11">
    <property type="entry name" value="REVERSE TRANSCRIPTASE-LIKE PROTEIN"/>
    <property type="match status" value="1"/>
</dbReference>
<dbReference type="Pfam" id="PF13966">
    <property type="entry name" value="zf-RVT"/>
    <property type="match status" value="1"/>
</dbReference>
<reference evidence="3" key="2">
    <citation type="submission" date="2021-03" db="UniProtKB">
        <authorList>
            <consortium name="EnsemblPlants"/>
        </authorList>
    </citation>
    <scope>IDENTIFICATION</scope>
</reference>
<dbReference type="GO" id="GO:0004523">
    <property type="term" value="F:RNA-DNA hybrid ribonuclease activity"/>
    <property type="evidence" value="ECO:0007669"/>
    <property type="project" value="InterPro"/>
</dbReference>
<organism evidence="3 4">
    <name type="scientific">Cannabis sativa</name>
    <name type="common">Hemp</name>
    <name type="synonym">Marijuana</name>
    <dbReference type="NCBI Taxonomy" id="3483"/>
    <lineage>
        <taxon>Eukaryota</taxon>
        <taxon>Viridiplantae</taxon>
        <taxon>Streptophyta</taxon>
        <taxon>Embryophyta</taxon>
        <taxon>Tracheophyta</taxon>
        <taxon>Spermatophyta</taxon>
        <taxon>Magnoliopsida</taxon>
        <taxon>eudicotyledons</taxon>
        <taxon>Gunneridae</taxon>
        <taxon>Pentapetalae</taxon>
        <taxon>rosids</taxon>
        <taxon>fabids</taxon>
        <taxon>Rosales</taxon>
        <taxon>Cannabaceae</taxon>
        <taxon>Cannabis</taxon>
    </lineage>
</organism>
<dbReference type="SUPFAM" id="SSF53098">
    <property type="entry name" value="Ribonuclease H-like"/>
    <property type="match status" value="1"/>
</dbReference>
<accession>A0A803PQX4</accession>
<dbReference type="Pfam" id="PF13456">
    <property type="entry name" value="RVT_3"/>
    <property type="match status" value="1"/>
</dbReference>
<dbReference type="Gramene" id="evm.model.05.559">
    <property type="protein sequence ID" value="cds.evm.model.05.559"/>
    <property type="gene ID" value="evm.TU.05.559"/>
</dbReference>
<reference evidence="3" key="1">
    <citation type="submission" date="2018-11" db="EMBL/GenBank/DDBJ databases">
        <authorList>
            <person name="Grassa J C."/>
        </authorList>
    </citation>
    <scope>NUCLEOTIDE SEQUENCE [LARGE SCALE GENOMIC DNA]</scope>
</reference>